<feature type="transmembrane region" description="Helical" evidence="1">
    <location>
        <begin position="205"/>
        <end position="223"/>
    </location>
</feature>
<dbReference type="InterPro" id="IPR045340">
    <property type="entry name" value="DUF6533"/>
</dbReference>
<feature type="domain" description="DUF6533" evidence="2">
    <location>
        <begin position="16"/>
        <end position="61"/>
    </location>
</feature>
<evidence type="ECO:0000256" key="1">
    <source>
        <dbReference type="SAM" id="Phobius"/>
    </source>
</evidence>
<dbReference type="Proteomes" id="UP000092993">
    <property type="component" value="Unassembled WGS sequence"/>
</dbReference>
<dbReference type="Pfam" id="PF20151">
    <property type="entry name" value="DUF6533"/>
    <property type="match status" value="1"/>
</dbReference>
<dbReference type="OMA" id="ICYIAVM"/>
<proteinExistence type="predicted"/>
<keyword evidence="4" id="KW-1185">Reference proteome</keyword>
<comment type="caution">
    <text evidence="3">The sequence shown here is derived from an EMBL/GenBank/DDBJ whole genome shotgun (WGS) entry which is preliminary data.</text>
</comment>
<gene>
    <name evidence="3" type="ORF">A0H81_03308</name>
</gene>
<feature type="transmembrane region" description="Helical" evidence="1">
    <location>
        <begin position="15"/>
        <end position="34"/>
    </location>
</feature>
<feature type="transmembrane region" description="Helical" evidence="1">
    <location>
        <begin position="88"/>
        <end position="107"/>
    </location>
</feature>
<dbReference type="AlphaFoldDB" id="A0A1C7MJS1"/>
<name>A0A1C7MJS1_GRIFR</name>
<feature type="transmembrane region" description="Helical" evidence="1">
    <location>
        <begin position="229"/>
        <end position="250"/>
    </location>
</feature>
<reference evidence="3 4" key="1">
    <citation type="submission" date="2016-03" db="EMBL/GenBank/DDBJ databases">
        <title>Whole genome sequencing of Grifola frondosa 9006-11.</title>
        <authorList>
            <person name="Min B."/>
            <person name="Park H."/>
            <person name="Kim J.-G."/>
            <person name="Cho H."/>
            <person name="Oh Y.-L."/>
            <person name="Kong W.-S."/>
            <person name="Choi I.-G."/>
        </authorList>
    </citation>
    <scope>NUCLEOTIDE SEQUENCE [LARGE SCALE GENOMIC DNA]</scope>
    <source>
        <strain evidence="3 4">9006-11</strain>
    </source>
</reference>
<dbReference type="STRING" id="5627.A0A1C7MJS1"/>
<sequence length="324" mass="36259">MATNLIFVAEIRDTSYAAVAALVFLAWDMLINLADEVEYIWRRPKGKMSWMYAFIRHMPILAQGTLIVTNTSNATGVHFSSTGCRAWLSYQAAVMEVVILSVEIVLITRVYALYNCNKIMLTAISTLFVLEVTAMITALCLSVPKMTFTPECLVSGAPALFMACWISSLAFETILFALTLVKFFRHARHCIGKRSLMNVFMRDGTWAFALIFVAMLLNTLMYQLNHSPLAGICFNWAMSVMSFAGSHLILNLRRYCWEGESSVTVQTMMFEPDCFGSGNGCRLECPSTKQLITAIEVQHKFFKPQAASGMFLGPRSARANEHPD</sequence>
<dbReference type="EMBL" id="LUGG01000003">
    <property type="protein sequence ID" value="OBZ76659.1"/>
    <property type="molecule type" value="Genomic_DNA"/>
</dbReference>
<keyword evidence="1" id="KW-1133">Transmembrane helix</keyword>
<protein>
    <recommendedName>
        <fullName evidence="2">DUF6533 domain-containing protein</fullName>
    </recommendedName>
</protein>
<feature type="transmembrane region" description="Helical" evidence="1">
    <location>
        <begin position="119"/>
        <end position="139"/>
    </location>
</feature>
<evidence type="ECO:0000313" key="4">
    <source>
        <dbReference type="Proteomes" id="UP000092993"/>
    </source>
</evidence>
<dbReference type="OrthoDB" id="2637653at2759"/>
<keyword evidence="1" id="KW-0472">Membrane</keyword>
<evidence type="ECO:0000259" key="2">
    <source>
        <dbReference type="Pfam" id="PF20151"/>
    </source>
</evidence>
<feature type="transmembrane region" description="Helical" evidence="1">
    <location>
        <begin position="50"/>
        <end position="68"/>
    </location>
</feature>
<organism evidence="3 4">
    <name type="scientific">Grifola frondosa</name>
    <name type="common">Maitake</name>
    <name type="synonym">Polyporus frondosus</name>
    <dbReference type="NCBI Taxonomy" id="5627"/>
    <lineage>
        <taxon>Eukaryota</taxon>
        <taxon>Fungi</taxon>
        <taxon>Dikarya</taxon>
        <taxon>Basidiomycota</taxon>
        <taxon>Agaricomycotina</taxon>
        <taxon>Agaricomycetes</taxon>
        <taxon>Polyporales</taxon>
        <taxon>Grifolaceae</taxon>
        <taxon>Grifola</taxon>
    </lineage>
</organism>
<feature type="transmembrane region" description="Helical" evidence="1">
    <location>
        <begin position="159"/>
        <end position="184"/>
    </location>
</feature>
<keyword evidence="1" id="KW-0812">Transmembrane</keyword>
<accession>A0A1C7MJS1</accession>
<evidence type="ECO:0000313" key="3">
    <source>
        <dbReference type="EMBL" id="OBZ76659.1"/>
    </source>
</evidence>